<feature type="compositionally biased region" description="Basic and acidic residues" evidence="5">
    <location>
        <begin position="207"/>
        <end position="222"/>
    </location>
</feature>
<protein>
    <recommendedName>
        <fullName evidence="6">Zinc finger ZPR1-type domain-containing protein</fullName>
    </recommendedName>
</protein>
<dbReference type="InterPro" id="IPR040141">
    <property type="entry name" value="ZPR1"/>
</dbReference>
<dbReference type="InterPro" id="IPR004457">
    <property type="entry name" value="Znf_ZPR1"/>
</dbReference>
<dbReference type="Proteomes" id="UP001562354">
    <property type="component" value="Unassembled WGS sequence"/>
</dbReference>
<dbReference type="InterPro" id="IPR056180">
    <property type="entry name" value="ZPR1_jr_dom"/>
</dbReference>
<dbReference type="Gene3D" id="2.60.120.1040">
    <property type="entry name" value="ZPR1, A/B domain"/>
    <property type="match status" value="2"/>
</dbReference>
<dbReference type="SMART" id="SM00709">
    <property type="entry name" value="Zpr1"/>
    <property type="match status" value="2"/>
</dbReference>
<dbReference type="NCBIfam" id="TIGR00310">
    <property type="entry name" value="ZPR1_znf"/>
    <property type="match status" value="2"/>
</dbReference>
<feature type="region of interest" description="Disordered" evidence="5">
    <location>
        <begin position="463"/>
        <end position="516"/>
    </location>
</feature>
<evidence type="ECO:0000256" key="1">
    <source>
        <dbReference type="ARBA" id="ARBA00008354"/>
    </source>
</evidence>
<organism evidence="7 8">
    <name type="scientific">Neodothiora populina</name>
    <dbReference type="NCBI Taxonomy" id="2781224"/>
    <lineage>
        <taxon>Eukaryota</taxon>
        <taxon>Fungi</taxon>
        <taxon>Dikarya</taxon>
        <taxon>Ascomycota</taxon>
        <taxon>Pezizomycotina</taxon>
        <taxon>Dothideomycetes</taxon>
        <taxon>Dothideomycetidae</taxon>
        <taxon>Dothideales</taxon>
        <taxon>Dothioraceae</taxon>
        <taxon>Neodothiora</taxon>
    </lineage>
</organism>
<comment type="caution">
    <text evidence="7">The sequence shown here is derived from an EMBL/GenBank/DDBJ whole genome shotgun (WGS) entry which is preliminary data.</text>
</comment>
<evidence type="ECO:0000259" key="6">
    <source>
        <dbReference type="SMART" id="SM00709"/>
    </source>
</evidence>
<comment type="similarity">
    <text evidence="1">Belongs to the ZPR1 family.</text>
</comment>
<evidence type="ECO:0000256" key="3">
    <source>
        <dbReference type="ARBA" id="ARBA00022771"/>
    </source>
</evidence>
<dbReference type="Gene3D" id="2.20.25.420">
    <property type="entry name" value="ZPR1, zinc finger domain"/>
    <property type="match status" value="2"/>
</dbReference>
<sequence length="516" mass="56206">MAPNGVQMPGKSLSKDLFEDMGRKVENMTGGGNSAEGDSEPKVVEEIESLCMNCHASGTTRLLLTKIPFFREIVLMSFSCEECGFKNSEIQSAGEIQQRGARYTFKVENEHDMARQVVKTDYSVFKVEDVDLEIPAGRGQLTNIEGLLSAVKADLFQHQDARMQQMPEVGIKVGEVIQALDDMLSGKRFPFTVSSEDISGNSFIEPSPHDSTGKWKRSDFDRTPQQNGTLGLGDDVPAPAGTETGAPPPTLRPEYHASNLVGGTMGEPRTISTNNVDDEDDEIHEGEVYSFPSSCPGCTRPCATNMKMVHIPFFKQVVLMSTACAQCGYRSNEVKTGGEVPARGRKITLRVENPADLARDVLKSESAALSCPELDLHVQPGTLGGRFTTVEGLLTQFRKDLRAQAFGLSDGDSEAELAHVGDSVEPTTKRSWDDFFAALTDAIEGKTKFTVVIQDPLASSYVQSFTAPEPDPQIHAEDYDRTEEEEEDLGLRDIQTEGYEGDPNLPASASASARSS</sequence>
<reference evidence="7 8" key="1">
    <citation type="submission" date="2024-07" db="EMBL/GenBank/DDBJ databases">
        <title>Draft sequence of the Neodothiora populina.</title>
        <authorList>
            <person name="Drown D.D."/>
            <person name="Schuette U.S."/>
            <person name="Buechlein A.B."/>
            <person name="Rusch D.R."/>
            <person name="Winton L.W."/>
            <person name="Adams G.A."/>
        </authorList>
    </citation>
    <scope>NUCLEOTIDE SEQUENCE [LARGE SCALE GENOMIC DNA]</scope>
    <source>
        <strain evidence="7 8">CPC 39397</strain>
    </source>
</reference>
<dbReference type="Pfam" id="PF03367">
    <property type="entry name" value="Zn_ribbon_ZPR1"/>
    <property type="match status" value="2"/>
</dbReference>
<dbReference type="PANTHER" id="PTHR10876:SF0">
    <property type="entry name" value="ZINC FINGER PROTEIN ZPR1"/>
    <property type="match status" value="1"/>
</dbReference>
<gene>
    <name evidence="7" type="ORF">AAFC00_001894</name>
</gene>
<keyword evidence="2" id="KW-0479">Metal-binding</keyword>
<dbReference type="InterPro" id="IPR042452">
    <property type="entry name" value="ZPR1_Znf1/2"/>
</dbReference>
<keyword evidence="3" id="KW-0863">Zinc-finger</keyword>
<evidence type="ECO:0000256" key="2">
    <source>
        <dbReference type="ARBA" id="ARBA00022723"/>
    </source>
</evidence>
<evidence type="ECO:0000313" key="7">
    <source>
        <dbReference type="EMBL" id="KAL1311815.1"/>
    </source>
</evidence>
<evidence type="ECO:0000313" key="8">
    <source>
        <dbReference type="Proteomes" id="UP001562354"/>
    </source>
</evidence>
<evidence type="ECO:0000256" key="5">
    <source>
        <dbReference type="SAM" id="MobiDB-lite"/>
    </source>
</evidence>
<dbReference type="PANTHER" id="PTHR10876">
    <property type="entry name" value="ZINC FINGER PROTEIN ZPR1"/>
    <property type="match status" value="1"/>
</dbReference>
<name>A0ABR3PQN9_9PEZI</name>
<feature type="region of interest" description="Disordered" evidence="5">
    <location>
        <begin position="195"/>
        <end position="269"/>
    </location>
</feature>
<feature type="compositionally biased region" description="Low complexity" evidence="5">
    <location>
        <begin position="507"/>
        <end position="516"/>
    </location>
</feature>
<dbReference type="InterPro" id="IPR042451">
    <property type="entry name" value="ZPR1_A/B_dom"/>
</dbReference>
<accession>A0ABR3PQN9</accession>
<feature type="domain" description="Zinc finger ZPR1-type" evidence="6">
    <location>
        <begin position="49"/>
        <end position="206"/>
    </location>
</feature>
<evidence type="ECO:0000256" key="4">
    <source>
        <dbReference type="ARBA" id="ARBA00022833"/>
    </source>
</evidence>
<feature type="domain" description="Zinc finger ZPR1-type" evidence="6">
    <location>
        <begin position="293"/>
        <end position="464"/>
    </location>
</feature>
<keyword evidence="4" id="KW-0862">Zinc</keyword>
<keyword evidence="8" id="KW-1185">Reference proteome</keyword>
<dbReference type="EMBL" id="JBFMKM010000001">
    <property type="protein sequence ID" value="KAL1311815.1"/>
    <property type="molecule type" value="Genomic_DNA"/>
</dbReference>
<dbReference type="GeneID" id="95975597"/>
<dbReference type="Pfam" id="PF22794">
    <property type="entry name" value="jr-ZPR1"/>
    <property type="match status" value="2"/>
</dbReference>
<dbReference type="RefSeq" id="XP_069204664.1">
    <property type="nucleotide sequence ID" value="XM_069341154.1"/>
</dbReference>
<proteinExistence type="inferred from homology"/>
<feature type="compositionally biased region" description="Polar residues" evidence="5">
    <location>
        <begin position="195"/>
        <end position="204"/>
    </location>
</feature>